<name>K3WLC8_GLOUD</name>
<accession>K3WLC8</accession>
<proteinExistence type="predicted"/>
<dbReference type="Proteomes" id="UP000019132">
    <property type="component" value="Unassembled WGS sequence"/>
</dbReference>
<dbReference type="eggNOG" id="KOG4596">
    <property type="taxonomic scope" value="Eukaryota"/>
</dbReference>
<dbReference type="EMBL" id="GL376573">
    <property type="status" value="NOT_ANNOTATED_CDS"/>
    <property type="molecule type" value="Genomic_DNA"/>
</dbReference>
<dbReference type="VEuPathDB" id="FungiDB:PYU1_G005759"/>
<reference evidence="2" key="1">
    <citation type="journal article" date="2010" name="Genome Biol.">
        <title>Genome sequence of the necrotrophic plant pathogen Pythium ultimum reveals original pathogenicity mechanisms and effector repertoire.</title>
        <authorList>
            <person name="Levesque C.A."/>
            <person name="Brouwer H."/>
            <person name="Cano L."/>
            <person name="Hamilton J.P."/>
            <person name="Holt C."/>
            <person name="Huitema E."/>
            <person name="Raffaele S."/>
            <person name="Robideau G.P."/>
            <person name="Thines M."/>
            <person name="Win J."/>
            <person name="Zerillo M.M."/>
            <person name="Beakes G.W."/>
            <person name="Boore J.L."/>
            <person name="Busam D."/>
            <person name="Dumas B."/>
            <person name="Ferriera S."/>
            <person name="Fuerstenberg S.I."/>
            <person name="Gachon C.M."/>
            <person name="Gaulin E."/>
            <person name="Govers F."/>
            <person name="Grenville-Briggs L."/>
            <person name="Horner N."/>
            <person name="Hostetler J."/>
            <person name="Jiang R.H."/>
            <person name="Johnson J."/>
            <person name="Krajaejun T."/>
            <person name="Lin H."/>
            <person name="Meijer H.J."/>
            <person name="Moore B."/>
            <person name="Morris P."/>
            <person name="Phuntmart V."/>
            <person name="Puiu D."/>
            <person name="Shetty J."/>
            <person name="Stajich J.E."/>
            <person name="Tripathy S."/>
            <person name="Wawra S."/>
            <person name="van West P."/>
            <person name="Whitty B.R."/>
            <person name="Coutinho P.M."/>
            <person name="Henrissat B."/>
            <person name="Martin F."/>
            <person name="Thomas P.D."/>
            <person name="Tyler B.M."/>
            <person name="De Vries R.P."/>
            <person name="Kamoun S."/>
            <person name="Yandell M."/>
            <person name="Tisserat N."/>
            <person name="Buell C.R."/>
        </authorList>
    </citation>
    <scope>NUCLEOTIDE SEQUENCE</scope>
    <source>
        <strain evidence="2">DAOM:BR144</strain>
    </source>
</reference>
<reference evidence="2" key="2">
    <citation type="submission" date="2010-04" db="EMBL/GenBank/DDBJ databases">
        <authorList>
            <person name="Buell R."/>
            <person name="Hamilton J."/>
            <person name="Hostetler J."/>
        </authorList>
    </citation>
    <scope>NUCLEOTIDE SEQUENCE [LARGE SCALE GENOMIC DNA]</scope>
    <source>
        <strain evidence="2">DAOM:BR144</strain>
    </source>
</reference>
<dbReference type="InterPro" id="IPR038902">
    <property type="entry name" value="INTS1"/>
</dbReference>
<dbReference type="PANTHER" id="PTHR21224">
    <property type="entry name" value="INTEGRATOR COMPLEX SUBUNIT 1"/>
    <property type="match status" value="1"/>
</dbReference>
<dbReference type="GO" id="GO:0032039">
    <property type="term" value="C:integrator complex"/>
    <property type="evidence" value="ECO:0007669"/>
    <property type="project" value="InterPro"/>
</dbReference>
<organism evidence="1 2">
    <name type="scientific">Globisporangium ultimum (strain ATCC 200006 / CBS 805.95 / DAOM BR144)</name>
    <name type="common">Pythium ultimum</name>
    <dbReference type="NCBI Taxonomy" id="431595"/>
    <lineage>
        <taxon>Eukaryota</taxon>
        <taxon>Sar</taxon>
        <taxon>Stramenopiles</taxon>
        <taxon>Oomycota</taxon>
        <taxon>Peronosporomycetes</taxon>
        <taxon>Pythiales</taxon>
        <taxon>Pythiaceae</taxon>
        <taxon>Globisporangium</taxon>
    </lineage>
</organism>
<evidence type="ECO:0000313" key="2">
    <source>
        <dbReference type="Proteomes" id="UP000019132"/>
    </source>
</evidence>
<reference evidence="1" key="3">
    <citation type="submission" date="2015-02" db="UniProtKB">
        <authorList>
            <consortium name="EnsemblProtists"/>
        </authorList>
    </citation>
    <scope>IDENTIFICATION</scope>
    <source>
        <strain evidence="1">DAOM BR144</strain>
    </source>
</reference>
<protein>
    <submittedName>
        <fullName evidence="1">Uncharacterized protein</fullName>
    </submittedName>
</protein>
<dbReference type="PANTHER" id="PTHR21224:SF1">
    <property type="entry name" value="INTEGRATOR COMPLEX SUBUNIT 1"/>
    <property type="match status" value="1"/>
</dbReference>
<dbReference type="InParanoid" id="K3WLC8"/>
<dbReference type="STRING" id="431595.K3WLC8"/>
<dbReference type="AlphaFoldDB" id="K3WLC8"/>
<keyword evidence="2" id="KW-1185">Reference proteome</keyword>
<dbReference type="GO" id="GO:0034474">
    <property type="term" value="P:U2 snRNA 3'-end processing"/>
    <property type="evidence" value="ECO:0007669"/>
    <property type="project" value="InterPro"/>
</dbReference>
<sequence>MDILASFVQDQKDEKILVNVLEAVVTSDPHFVKLNESVALHAAALYFQNPLLIASQLDALIPGWKVLVDINPSNQQEGHVRISERKVITFVDDLLHGLNQESSETIDRFREIAMRYPLLVLTRFPKQLLQLFGTVSLTQIYLNTTLFQNPSLFPTFCKFMFEILEVIANHHASEFHHLITRIWDILYDTLSEDYDLASEQICQPQRRIVLASIVSIYASYPEMAAFGDILESYPSERKVKAKLLAFDSVRNKQLSTVEQHREVEHFANSLIAAGNGVDLIGNEVDQVFQVIDQLCAKSQQQACTMPLLRRCAAPLSKLFFTSNLTKGTMNRLCQTLLNLMKTDSASIAEIVEQYVLCLSALRPGLKETAVAYVLEYLAFADANQRRQILQQLFDDPSDIAKSKLVAYLKSAAFKSSLFPLARASGGKVAGTA</sequence>
<dbReference type="EnsemblProtists" id="PYU1_T005770">
    <property type="protein sequence ID" value="PYU1_T005770"/>
    <property type="gene ID" value="PYU1_G005759"/>
</dbReference>
<dbReference type="HOGENOM" id="CLU_635365_0_0_1"/>
<evidence type="ECO:0000313" key="1">
    <source>
        <dbReference type="EnsemblProtists" id="PYU1_T005770"/>
    </source>
</evidence>